<evidence type="ECO:0000259" key="3">
    <source>
        <dbReference type="PROSITE" id="PS51272"/>
    </source>
</evidence>
<dbReference type="PROSITE" id="PS51272">
    <property type="entry name" value="SLH"/>
    <property type="match status" value="1"/>
</dbReference>
<sequence length="569" mass="61448">MKGRLISPSHRRTWMLAWLLIAGVNGVAQKALSQEYINPETTQEIEVKGDNIIPSSSSLSPEEPMSQVTSVSQLKDVQPNDWAFQALQSLVERYGCIAGYPDNNYRGNRALTRYEFTAGVNACLDKVNELITTATSDLVTREDLAILQKLQSEFAPELATLRSRVDNLEAKTAEIEANQFSTTTKLSGLLIVGIQGRTNNRGDVNPRDGQKDTDDAGTNINVISLAQLYLTSQITPGSYLFTGLLDGRGKTSPRFTNSVSRNDVFLGYEFPTDSLIVSDLNFHWLVTNKLAVMVGTEGVSMPAAFRGPNRVESAATGPLSYFAQRNPILNMGYGHGGIAIDWQFAKRASLQAIYTSYQPGNPGKGSGLFDGTTTTGVQLLLTPTDTLDLSLYYVNNYASDGCLLTFVGDECLTTVNTTTGKSAPLQTNAVGATLTWQISPRISAGAWGGYTKSYIPGQSGSVETTNYMVFLNFPDLFAKGNLGGIYVGQPPKITSSDLPVGNNVPDFINTGLGRAGGQPGTTTQIEAFYRFQLTDNISITPGIIHLIQPGNTPDSDSVTIGILRSTFSF</sequence>
<evidence type="ECO:0000256" key="2">
    <source>
        <dbReference type="RuleBase" id="RU363072"/>
    </source>
</evidence>
<dbReference type="Pfam" id="PF00395">
    <property type="entry name" value="SLH"/>
    <property type="match status" value="1"/>
</dbReference>
<dbReference type="Gene3D" id="2.40.160.180">
    <property type="entry name" value="Carbohydrate-selective porin OprB"/>
    <property type="match status" value="1"/>
</dbReference>
<dbReference type="EMBL" id="LXQE01000107">
    <property type="protein sequence ID" value="RCJ38897.1"/>
    <property type="molecule type" value="Genomic_DNA"/>
</dbReference>
<dbReference type="PANTHER" id="PTHR43308">
    <property type="entry name" value="OUTER MEMBRANE PROTEIN ALPHA-RELATED"/>
    <property type="match status" value="1"/>
</dbReference>
<comment type="caution">
    <text evidence="4">The sequence shown here is derived from an EMBL/GenBank/DDBJ whole genome shotgun (WGS) entry which is preliminary data.</text>
</comment>
<comment type="similarity">
    <text evidence="1 2">Belongs to the OprB family.</text>
</comment>
<dbReference type="Pfam" id="PF04966">
    <property type="entry name" value="OprB"/>
    <property type="match status" value="1"/>
</dbReference>
<dbReference type="InterPro" id="IPR047684">
    <property type="entry name" value="Por_som-like"/>
</dbReference>
<organism evidence="4 5">
    <name type="scientific">Nostoc punctiforme NIES-2108</name>
    <dbReference type="NCBI Taxonomy" id="1356359"/>
    <lineage>
        <taxon>Bacteria</taxon>
        <taxon>Bacillati</taxon>
        <taxon>Cyanobacteriota</taxon>
        <taxon>Cyanophyceae</taxon>
        <taxon>Nostocales</taxon>
        <taxon>Nostocaceae</taxon>
        <taxon>Nostoc</taxon>
    </lineage>
</organism>
<evidence type="ECO:0000313" key="5">
    <source>
        <dbReference type="Proteomes" id="UP000252085"/>
    </source>
</evidence>
<accession>A0A367RQQ5</accession>
<dbReference type="InterPro" id="IPR001119">
    <property type="entry name" value="SLH_dom"/>
</dbReference>
<dbReference type="InterPro" id="IPR007049">
    <property type="entry name" value="Carb-sel_porin_OprB"/>
</dbReference>
<evidence type="ECO:0000256" key="1">
    <source>
        <dbReference type="ARBA" id="ARBA00008769"/>
    </source>
</evidence>
<protein>
    <submittedName>
        <fullName evidence="4">S-layer protein</fullName>
    </submittedName>
</protein>
<reference evidence="4 5" key="1">
    <citation type="submission" date="2016-04" db="EMBL/GenBank/DDBJ databases">
        <authorList>
            <person name="Evans L.H."/>
            <person name="Alamgir A."/>
            <person name="Owens N."/>
            <person name="Weber N.D."/>
            <person name="Virtaneva K."/>
            <person name="Barbian K."/>
            <person name="Babar A."/>
            <person name="Rosenke K."/>
        </authorList>
    </citation>
    <scope>NUCLEOTIDE SEQUENCE [LARGE SCALE GENOMIC DNA]</scope>
    <source>
        <strain evidence="4">NIES-2108</strain>
    </source>
</reference>
<dbReference type="GO" id="GO:0016020">
    <property type="term" value="C:membrane"/>
    <property type="evidence" value="ECO:0007669"/>
    <property type="project" value="InterPro"/>
</dbReference>
<gene>
    <name evidence="4" type="ORF">A6769_07610</name>
</gene>
<dbReference type="NCBIfam" id="NF033921">
    <property type="entry name" value="por_somb"/>
    <property type="match status" value="1"/>
</dbReference>
<dbReference type="PANTHER" id="PTHR43308:SF1">
    <property type="entry name" value="OUTER MEMBRANE PROTEIN ALPHA"/>
    <property type="match status" value="1"/>
</dbReference>
<feature type="domain" description="SLH" evidence="3">
    <location>
        <begin position="70"/>
        <end position="134"/>
    </location>
</feature>
<dbReference type="InterPro" id="IPR038673">
    <property type="entry name" value="OprB_sf"/>
</dbReference>
<dbReference type="AlphaFoldDB" id="A0A367RQQ5"/>
<dbReference type="GO" id="GO:0015288">
    <property type="term" value="F:porin activity"/>
    <property type="evidence" value="ECO:0007669"/>
    <property type="project" value="InterPro"/>
</dbReference>
<proteinExistence type="inferred from homology"/>
<name>A0A367RQQ5_NOSPU</name>
<dbReference type="InterPro" id="IPR051465">
    <property type="entry name" value="Cell_Envelope_Struct_Comp"/>
</dbReference>
<dbReference type="Proteomes" id="UP000252085">
    <property type="component" value="Unassembled WGS sequence"/>
</dbReference>
<evidence type="ECO:0000313" key="4">
    <source>
        <dbReference type="EMBL" id="RCJ38897.1"/>
    </source>
</evidence>
<dbReference type="GO" id="GO:0008643">
    <property type="term" value="P:carbohydrate transport"/>
    <property type="evidence" value="ECO:0007669"/>
    <property type="project" value="InterPro"/>
</dbReference>